<evidence type="ECO:0000256" key="4">
    <source>
        <dbReference type="ARBA" id="ARBA00023125"/>
    </source>
</evidence>
<dbReference type="PANTHER" id="PTHR44591:SF3">
    <property type="entry name" value="RESPONSE REGULATORY DOMAIN-CONTAINING PROTEIN"/>
    <property type="match status" value="1"/>
</dbReference>
<dbReference type="EMBL" id="UOGA01000287">
    <property type="protein sequence ID" value="VAX25026.1"/>
    <property type="molecule type" value="Genomic_DNA"/>
</dbReference>
<organism evidence="7">
    <name type="scientific">hydrothermal vent metagenome</name>
    <dbReference type="NCBI Taxonomy" id="652676"/>
    <lineage>
        <taxon>unclassified sequences</taxon>
        <taxon>metagenomes</taxon>
        <taxon>ecological metagenomes</taxon>
    </lineage>
</organism>
<dbReference type="PROSITE" id="PS50110">
    <property type="entry name" value="RESPONSE_REGULATORY"/>
    <property type="match status" value="1"/>
</dbReference>
<dbReference type="SMART" id="SM00448">
    <property type="entry name" value="REC"/>
    <property type="match status" value="1"/>
</dbReference>
<keyword evidence="4" id="KW-0238">DNA-binding</keyword>
<keyword evidence="2" id="KW-0902">Two-component regulatory system</keyword>
<name>A0A3B1C3E3_9ZZZZ</name>
<sequence length="141" mass="16224">MSVNILIVDDEEGIRKSLGAYLKLEGYHVDTAGGGNEAIEKLRELKRNIILLDINMPGMDGLETLRAIKSHDFSIQVIMMTAFSTFEKTMKSLEFGASDYILKPFDDLTEILRLIQLSEERLDRWKRNMSETIIKQRDQDQ</sequence>
<evidence type="ECO:0000313" key="7">
    <source>
        <dbReference type="EMBL" id="VAX25026.1"/>
    </source>
</evidence>
<dbReference type="PANTHER" id="PTHR44591">
    <property type="entry name" value="STRESS RESPONSE REGULATOR PROTEIN 1"/>
    <property type="match status" value="1"/>
</dbReference>
<dbReference type="SUPFAM" id="SSF52172">
    <property type="entry name" value="CheY-like"/>
    <property type="match status" value="1"/>
</dbReference>
<dbReference type="GO" id="GO:0003677">
    <property type="term" value="F:DNA binding"/>
    <property type="evidence" value="ECO:0007669"/>
    <property type="project" value="UniProtKB-KW"/>
</dbReference>
<accession>A0A3B1C3E3</accession>
<keyword evidence="3" id="KW-0805">Transcription regulation</keyword>
<evidence type="ECO:0000256" key="1">
    <source>
        <dbReference type="ARBA" id="ARBA00022553"/>
    </source>
</evidence>
<feature type="domain" description="Response regulatory" evidence="6">
    <location>
        <begin position="4"/>
        <end position="118"/>
    </location>
</feature>
<dbReference type="Gene3D" id="3.40.50.2300">
    <property type="match status" value="1"/>
</dbReference>
<evidence type="ECO:0000256" key="3">
    <source>
        <dbReference type="ARBA" id="ARBA00023015"/>
    </source>
</evidence>
<dbReference type="GO" id="GO:0000160">
    <property type="term" value="P:phosphorelay signal transduction system"/>
    <property type="evidence" value="ECO:0007669"/>
    <property type="project" value="UniProtKB-KW"/>
</dbReference>
<dbReference type="AlphaFoldDB" id="A0A3B1C3E3"/>
<dbReference type="CDD" id="cd17574">
    <property type="entry name" value="REC_OmpR"/>
    <property type="match status" value="1"/>
</dbReference>
<evidence type="ECO:0000259" key="6">
    <source>
        <dbReference type="PROSITE" id="PS50110"/>
    </source>
</evidence>
<reference evidence="7" key="1">
    <citation type="submission" date="2018-06" db="EMBL/GenBank/DDBJ databases">
        <authorList>
            <person name="Zhirakovskaya E."/>
        </authorList>
    </citation>
    <scope>NUCLEOTIDE SEQUENCE</scope>
</reference>
<dbReference type="InterPro" id="IPR050595">
    <property type="entry name" value="Bact_response_regulator"/>
</dbReference>
<dbReference type="InterPro" id="IPR001789">
    <property type="entry name" value="Sig_transdc_resp-reg_receiver"/>
</dbReference>
<dbReference type="FunFam" id="3.40.50.2300:FF:000001">
    <property type="entry name" value="DNA-binding response regulator PhoB"/>
    <property type="match status" value="1"/>
</dbReference>
<gene>
    <name evidence="7" type="ORF">MNBD_NITROSPINAE04-2012</name>
</gene>
<proteinExistence type="predicted"/>
<dbReference type="InterPro" id="IPR011006">
    <property type="entry name" value="CheY-like_superfamily"/>
</dbReference>
<evidence type="ECO:0000256" key="5">
    <source>
        <dbReference type="ARBA" id="ARBA00023163"/>
    </source>
</evidence>
<keyword evidence="1" id="KW-0597">Phosphoprotein</keyword>
<protein>
    <recommendedName>
        <fullName evidence="6">Response regulatory domain-containing protein</fullName>
    </recommendedName>
</protein>
<evidence type="ECO:0000256" key="2">
    <source>
        <dbReference type="ARBA" id="ARBA00023012"/>
    </source>
</evidence>
<keyword evidence="5" id="KW-0804">Transcription</keyword>
<dbReference type="Pfam" id="PF00072">
    <property type="entry name" value="Response_reg"/>
    <property type="match status" value="1"/>
</dbReference>